<sequence>MYNIREVLIINSNTEGVVMNIEVIKEFVMQNWLVIVVALIILFFVLNVVKTVLKWAIAIIIIAALLIYSGISIDQIKQTVTDVQSSTMDTLKKEATSMMLKEASKATYTKGQDGAFTITSPNVEIKGRTNSDKVDVTFRGISVGEWKVDNETIRTFVKQAQENGTAPSS</sequence>
<keyword evidence="1" id="KW-0812">Transmembrane</keyword>
<keyword evidence="1" id="KW-1133">Transmembrane helix</keyword>
<keyword evidence="1" id="KW-0472">Membrane</keyword>
<dbReference type="EMBL" id="QGTZ01000022">
    <property type="protein sequence ID" value="PWW32885.1"/>
    <property type="molecule type" value="Genomic_DNA"/>
</dbReference>
<dbReference type="Proteomes" id="UP000248827">
    <property type="component" value="Unassembled WGS sequence"/>
</dbReference>
<accession>A0A855XNG9</accession>
<evidence type="ECO:0000313" key="2">
    <source>
        <dbReference type="EMBL" id="PWW32885.1"/>
    </source>
</evidence>
<proteinExistence type="predicted"/>
<dbReference type="AlphaFoldDB" id="A0A855XNG9"/>
<protein>
    <submittedName>
        <fullName evidence="2">Uncharacterized protein</fullName>
    </submittedName>
</protein>
<gene>
    <name evidence="3" type="ORF">DET54_106269</name>
    <name evidence="2" type="ORF">DET56_12220</name>
</gene>
<evidence type="ECO:0000313" key="4">
    <source>
        <dbReference type="Proteomes" id="UP000247078"/>
    </source>
</evidence>
<keyword evidence="5" id="KW-1185">Reference proteome</keyword>
<name>A0A855XNG9_9BACL</name>
<feature type="transmembrane region" description="Helical" evidence="1">
    <location>
        <begin position="52"/>
        <end position="71"/>
    </location>
</feature>
<evidence type="ECO:0000313" key="3">
    <source>
        <dbReference type="EMBL" id="RAI96910.1"/>
    </source>
</evidence>
<organism evidence="2 4">
    <name type="scientific">Paenibacillus pabuli</name>
    <dbReference type="NCBI Taxonomy" id="1472"/>
    <lineage>
        <taxon>Bacteria</taxon>
        <taxon>Bacillati</taxon>
        <taxon>Bacillota</taxon>
        <taxon>Bacilli</taxon>
        <taxon>Bacillales</taxon>
        <taxon>Paenibacillaceae</taxon>
        <taxon>Paenibacillus</taxon>
    </lineage>
</organism>
<evidence type="ECO:0000313" key="5">
    <source>
        <dbReference type="Proteomes" id="UP000248827"/>
    </source>
</evidence>
<evidence type="ECO:0000256" key="1">
    <source>
        <dbReference type="SAM" id="Phobius"/>
    </source>
</evidence>
<comment type="caution">
    <text evidence="2">The sequence shown here is derived from an EMBL/GenBank/DDBJ whole genome shotgun (WGS) entry which is preliminary data.</text>
</comment>
<feature type="transmembrane region" description="Helical" evidence="1">
    <location>
        <begin position="27"/>
        <end position="46"/>
    </location>
</feature>
<reference evidence="2 4" key="1">
    <citation type="submission" date="2018-05" db="EMBL/GenBank/DDBJ databases">
        <title>Freshwater and sediment microbial communities from various areas in North America, analyzing microbe dynamics in response to fracking.</title>
        <authorList>
            <person name="Lamendella R."/>
        </authorList>
    </citation>
    <scope>NUCLEOTIDE SEQUENCE [LARGE SCALE GENOMIC DNA]</scope>
    <source>
        <strain evidence="2 4">DB-3</strain>
        <strain evidence="3 5">NG-13</strain>
    </source>
</reference>
<dbReference type="Proteomes" id="UP000247078">
    <property type="component" value="Unassembled WGS sequence"/>
</dbReference>
<dbReference type="EMBL" id="QLLI01000006">
    <property type="protein sequence ID" value="RAI96910.1"/>
    <property type="molecule type" value="Genomic_DNA"/>
</dbReference>